<evidence type="ECO:0000256" key="2">
    <source>
        <dbReference type="SAM" id="MobiDB-lite"/>
    </source>
</evidence>
<dbReference type="OrthoDB" id="4156714at2759"/>
<evidence type="ECO:0000313" key="4">
    <source>
        <dbReference type="Proteomes" id="UP000624404"/>
    </source>
</evidence>
<dbReference type="EMBL" id="CAJHIA010000034">
    <property type="protein sequence ID" value="CAD6450064.1"/>
    <property type="molecule type" value="Genomic_DNA"/>
</dbReference>
<proteinExistence type="predicted"/>
<protein>
    <submittedName>
        <fullName evidence="3">554c94d3-3607-4c4c-8197-ebb64585b157</fullName>
    </submittedName>
</protein>
<dbReference type="AlphaFoldDB" id="A0A8H2W2E6"/>
<evidence type="ECO:0000256" key="1">
    <source>
        <dbReference type="SAM" id="Coils"/>
    </source>
</evidence>
<reference evidence="3" key="1">
    <citation type="submission" date="2020-10" db="EMBL/GenBank/DDBJ databases">
        <authorList>
            <person name="Kusch S."/>
        </authorList>
    </citation>
    <scope>NUCLEOTIDE SEQUENCE</scope>
    <source>
        <strain evidence="3">SwB9</strain>
    </source>
</reference>
<organism evidence="3 4">
    <name type="scientific">Sclerotinia trifoliorum</name>
    <dbReference type="NCBI Taxonomy" id="28548"/>
    <lineage>
        <taxon>Eukaryota</taxon>
        <taxon>Fungi</taxon>
        <taxon>Dikarya</taxon>
        <taxon>Ascomycota</taxon>
        <taxon>Pezizomycotina</taxon>
        <taxon>Leotiomycetes</taxon>
        <taxon>Helotiales</taxon>
        <taxon>Sclerotiniaceae</taxon>
        <taxon>Sclerotinia</taxon>
    </lineage>
</organism>
<feature type="compositionally biased region" description="Basic and acidic residues" evidence="2">
    <location>
        <begin position="143"/>
        <end position="152"/>
    </location>
</feature>
<gene>
    <name evidence="3" type="ORF">SCLTRI_LOCUS9299</name>
</gene>
<feature type="coiled-coil region" evidence="1">
    <location>
        <begin position="181"/>
        <end position="232"/>
    </location>
</feature>
<accession>A0A8H2W2E6</accession>
<evidence type="ECO:0000313" key="3">
    <source>
        <dbReference type="EMBL" id="CAD6450064.1"/>
    </source>
</evidence>
<feature type="compositionally biased region" description="Polar residues" evidence="2">
    <location>
        <begin position="53"/>
        <end position="67"/>
    </location>
</feature>
<feature type="region of interest" description="Disordered" evidence="2">
    <location>
        <begin position="1"/>
        <end position="99"/>
    </location>
</feature>
<feature type="compositionally biased region" description="Basic and acidic residues" evidence="2">
    <location>
        <begin position="83"/>
        <end position="92"/>
    </location>
</feature>
<feature type="region of interest" description="Disordered" evidence="2">
    <location>
        <begin position="113"/>
        <end position="154"/>
    </location>
</feature>
<sequence>MTSDFSNKQGKLPSRSGYQKTMHQGPAQPRTSSSVTRGEEVGVHSRSMERGGSINSQHLTIGSSTNESENEVLLVRTRKTAQKTKENDRPADQEESFSLSGALLAHLPSFMASRSSAMSNDSRTHKENRRPSTEEQSPQQMQSDKHRGERIQSAKQNAICMSRESLDGIVNGIDKHHAARQDKLERQVRDLQHHNDNSKDLLGKLQAQNKQLESEKQELEFEKQAIEEKHNTFILKQQEMTFSHMPSSRWAPVEDSKVMEDLDRLKRDMRSWAKKVSANDMDAVLKSLDNRQLAALRNALENVVVFEHGELPQGLSSRKLTALLLSALLAHDIYTTIVRDPFFFLGTVDLGGRFEKTLFRQGLEETCKRGLASDEEDTHVWRSHTLRLFLPPVETGTSEGGKELHAETEYMIGNAAYKQAWIFLHSAAKYLIDDDQLRDKIFPIYREAAMVSYNLWTRRTKLVCYTLHDDTGSRPLFHPNSKDMIAHSSVDYESHADQLEGRAISIILHPCLKVYGTDDGKDYHQGRVWAPAEVWLDSRKPSAE</sequence>
<keyword evidence="4" id="KW-1185">Reference proteome</keyword>
<keyword evidence="1" id="KW-0175">Coiled coil</keyword>
<feature type="compositionally biased region" description="Basic and acidic residues" evidence="2">
    <location>
        <begin position="37"/>
        <end position="49"/>
    </location>
</feature>
<dbReference type="Proteomes" id="UP000624404">
    <property type="component" value="Unassembled WGS sequence"/>
</dbReference>
<comment type="caution">
    <text evidence="3">The sequence shown here is derived from an EMBL/GenBank/DDBJ whole genome shotgun (WGS) entry which is preliminary data.</text>
</comment>
<feature type="compositionally biased region" description="Basic and acidic residues" evidence="2">
    <location>
        <begin position="122"/>
        <end position="133"/>
    </location>
</feature>
<name>A0A8H2W2E6_9HELO</name>